<organism evidence="2 3">
    <name type="scientific">Piloderma croceum (strain F 1598)</name>
    <dbReference type="NCBI Taxonomy" id="765440"/>
    <lineage>
        <taxon>Eukaryota</taxon>
        <taxon>Fungi</taxon>
        <taxon>Dikarya</taxon>
        <taxon>Basidiomycota</taxon>
        <taxon>Agaricomycotina</taxon>
        <taxon>Agaricomycetes</taxon>
        <taxon>Agaricomycetidae</taxon>
        <taxon>Atheliales</taxon>
        <taxon>Atheliaceae</taxon>
        <taxon>Piloderma</taxon>
    </lineage>
</organism>
<name>A0A0C3FHA2_PILCF</name>
<evidence type="ECO:0000256" key="1">
    <source>
        <dbReference type="SAM" id="MobiDB-lite"/>
    </source>
</evidence>
<reference evidence="2 3" key="1">
    <citation type="submission" date="2014-04" db="EMBL/GenBank/DDBJ databases">
        <authorList>
            <consortium name="DOE Joint Genome Institute"/>
            <person name="Kuo A."/>
            <person name="Tarkka M."/>
            <person name="Buscot F."/>
            <person name="Kohler A."/>
            <person name="Nagy L.G."/>
            <person name="Floudas D."/>
            <person name="Copeland A."/>
            <person name="Barry K.W."/>
            <person name="Cichocki N."/>
            <person name="Veneault-Fourrey C."/>
            <person name="LaButti K."/>
            <person name="Lindquist E.A."/>
            <person name="Lipzen A."/>
            <person name="Lundell T."/>
            <person name="Morin E."/>
            <person name="Murat C."/>
            <person name="Sun H."/>
            <person name="Tunlid A."/>
            <person name="Henrissat B."/>
            <person name="Grigoriev I.V."/>
            <person name="Hibbett D.S."/>
            <person name="Martin F."/>
            <person name="Nordberg H.P."/>
            <person name="Cantor M.N."/>
            <person name="Hua S.X."/>
        </authorList>
    </citation>
    <scope>NUCLEOTIDE SEQUENCE [LARGE SCALE GENOMIC DNA]</scope>
    <source>
        <strain evidence="2 3">F 1598</strain>
    </source>
</reference>
<proteinExistence type="predicted"/>
<dbReference type="InParanoid" id="A0A0C3FHA2"/>
<feature type="compositionally biased region" description="Pro residues" evidence="1">
    <location>
        <begin position="147"/>
        <end position="159"/>
    </location>
</feature>
<dbReference type="EMBL" id="KN833011">
    <property type="protein sequence ID" value="KIM79166.1"/>
    <property type="molecule type" value="Genomic_DNA"/>
</dbReference>
<dbReference type="InterPro" id="IPR038910">
    <property type="entry name" value="Hua1-like"/>
</dbReference>
<accession>A0A0C3FHA2</accession>
<reference evidence="3" key="2">
    <citation type="submission" date="2015-01" db="EMBL/GenBank/DDBJ databases">
        <title>Evolutionary Origins and Diversification of the Mycorrhizal Mutualists.</title>
        <authorList>
            <consortium name="DOE Joint Genome Institute"/>
            <consortium name="Mycorrhizal Genomics Consortium"/>
            <person name="Kohler A."/>
            <person name="Kuo A."/>
            <person name="Nagy L.G."/>
            <person name="Floudas D."/>
            <person name="Copeland A."/>
            <person name="Barry K.W."/>
            <person name="Cichocki N."/>
            <person name="Veneault-Fourrey C."/>
            <person name="LaButti K."/>
            <person name="Lindquist E.A."/>
            <person name="Lipzen A."/>
            <person name="Lundell T."/>
            <person name="Morin E."/>
            <person name="Murat C."/>
            <person name="Riley R."/>
            <person name="Ohm R."/>
            <person name="Sun H."/>
            <person name="Tunlid A."/>
            <person name="Henrissat B."/>
            <person name="Grigoriev I.V."/>
            <person name="Hibbett D.S."/>
            <person name="Martin F."/>
        </authorList>
    </citation>
    <scope>NUCLEOTIDE SEQUENCE [LARGE SCALE GENOMIC DNA]</scope>
    <source>
        <strain evidence="3">F 1598</strain>
    </source>
</reference>
<dbReference type="Proteomes" id="UP000054166">
    <property type="component" value="Unassembled WGS sequence"/>
</dbReference>
<dbReference type="OrthoDB" id="2405700at2759"/>
<dbReference type="FunCoup" id="A0A0C3FHA2">
    <property type="interactions" value="290"/>
</dbReference>
<protein>
    <submittedName>
        <fullName evidence="2">Uncharacterized protein</fullName>
    </submittedName>
</protein>
<dbReference type="STRING" id="765440.A0A0C3FHA2"/>
<dbReference type="HOGENOM" id="CLU_1415667_0_0_1"/>
<evidence type="ECO:0000313" key="2">
    <source>
        <dbReference type="EMBL" id="KIM79166.1"/>
    </source>
</evidence>
<feature type="region of interest" description="Disordered" evidence="1">
    <location>
        <begin position="141"/>
        <end position="169"/>
    </location>
</feature>
<dbReference type="PANTHER" id="PTHR28031">
    <property type="entry name" value="PROLINE-RICH PROTEIN HUA1"/>
    <property type="match status" value="1"/>
</dbReference>
<dbReference type="PANTHER" id="PTHR28031:SF1">
    <property type="entry name" value="PROLINE-RICH PROTEIN HUA1"/>
    <property type="match status" value="1"/>
</dbReference>
<evidence type="ECO:0000313" key="3">
    <source>
        <dbReference type="Proteomes" id="UP000054166"/>
    </source>
</evidence>
<sequence>MTSSSSLYPPFLLLPIDRRRRRQFPFFASQYPLRQTIPMLISPLPSFHIDNNMGFKNFDPTHPCRQCWEQYSRPYVDAITYTPWSSSSASVSGSTSRSNAHFQRPLPAFNTSYTLHTSASQSHPPSQHACSVSSPNFPPLRIQYAPSPSPHPTSTPHAPPSGSTVVRPGDPRIGGTMCYKCLGSGVVQFFYI</sequence>
<dbReference type="GO" id="GO:0005737">
    <property type="term" value="C:cytoplasm"/>
    <property type="evidence" value="ECO:0007669"/>
    <property type="project" value="TreeGrafter"/>
</dbReference>
<keyword evidence="3" id="KW-1185">Reference proteome</keyword>
<dbReference type="AlphaFoldDB" id="A0A0C3FHA2"/>
<gene>
    <name evidence="2" type="ORF">PILCRDRAFT_570608</name>
</gene>